<dbReference type="InterPro" id="IPR005061">
    <property type="entry name" value="Ist1"/>
</dbReference>
<protein>
    <recommendedName>
        <fullName evidence="4">IST1-like protein</fullName>
    </recommendedName>
</protein>
<dbReference type="OrthoDB" id="29853at2759"/>
<name>A0A2Z6LHW9_TRISU</name>
<dbReference type="EMBL" id="DF973147">
    <property type="protein sequence ID" value="GAU14851.1"/>
    <property type="molecule type" value="Genomic_DNA"/>
</dbReference>
<evidence type="ECO:0000313" key="3">
    <source>
        <dbReference type="Proteomes" id="UP000242715"/>
    </source>
</evidence>
<keyword evidence="3" id="KW-1185">Reference proteome</keyword>
<evidence type="ECO:0000256" key="1">
    <source>
        <dbReference type="ARBA" id="ARBA00005536"/>
    </source>
</evidence>
<evidence type="ECO:0000313" key="2">
    <source>
        <dbReference type="EMBL" id="GAU14851.1"/>
    </source>
</evidence>
<dbReference type="Pfam" id="PF03398">
    <property type="entry name" value="Ist1"/>
    <property type="match status" value="1"/>
</dbReference>
<evidence type="ECO:0008006" key="4">
    <source>
        <dbReference type="Google" id="ProtNLM"/>
    </source>
</evidence>
<dbReference type="AlphaFoldDB" id="A0A2Z6LHW9"/>
<accession>A0A2Z6LHW9</accession>
<dbReference type="FunFam" id="1.20.1260.60:FF:000002">
    <property type="entry name" value="Vacuolar protein sorting-associated protein IST1"/>
    <property type="match status" value="1"/>
</dbReference>
<dbReference type="PANTHER" id="PTHR12161">
    <property type="entry name" value="IST1 FAMILY MEMBER"/>
    <property type="match status" value="1"/>
</dbReference>
<dbReference type="GO" id="GO:0015031">
    <property type="term" value="P:protein transport"/>
    <property type="evidence" value="ECO:0007669"/>
    <property type="project" value="InterPro"/>
</dbReference>
<comment type="similarity">
    <text evidence="1">Belongs to the IST1 family.</text>
</comment>
<feature type="non-terminal residue" evidence="2">
    <location>
        <position position="1"/>
    </location>
</feature>
<gene>
    <name evidence="2" type="ORF">TSUD_50630</name>
</gene>
<dbReference type="Gene3D" id="1.20.1260.60">
    <property type="entry name" value="Vacuolar protein sorting-associated protein Ist1"/>
    <property type="match status" value="1"/>
</dbReference>
<dbReference type="Proteomes" id="UP000242715">
    <property type="component" value="Unassembled WGS sequence"/>
</dbReference>
<dbReference type="InterPro" id="IPR042277">
    <property type="entry name" value="IST1-like"/>
</dbReference>
<proteinExistence type="inferred from homology"/>
<dbReference type="PANTHER" id="PTHR12161:SF16">
    <property type="entry name" value="REGULATOR OF VPS4 ACTIVITY IN THE MVB PATHWAY PROTEIN"/>
    <property type="match status" value="1"/>
</dbReference>
<organism evidence="2 3">
    <name type="scientific">Trifolium subterraneum</name>
    <name type="common">Subterranean clover</name>
    <dbReference type="NCBI Taxonomy" id="3900"/>
    <lineage>
        <taxon>Eukaryota</taxon>
        <taxon>Viridiplantae</taxon>
        <taxon>Streptophyta</taxon>
        <taxon>Embryophyta</taxon>
        <taxon>Tracheophyta</taxon>
        <taxon>Spermatophyta</taxon>
        <taxon>Magnoliopsida</taxon>
        <taxon>eudicotyledons</taxon>
        <taxon>Gunneridae</taxon>
        <taxon>Pentapetalae</taxon>
        <taxon>rosids</taxon>
        <taxon>fabids</taxon>
        <taxon>Fabales</taxon>
        <taxon>Fabaceae</taxon>
        <taxon>Papilionoideae</taxon>
        <taxon>50 kb inversion clade</taxon>
        <taxon>NPAAA clade</taxon>
        <taxon>Hologalegina</taxon>
        <taxon>IRL clade</taxon>
        <taxon>Trifolieae</taxon>
        <taxon>Trifolium</taxon>
    </lineage>
</organism>
<sequence length="251" mass="28993">KLDALLGRNFKTDKFKPTINLAISRLAVLKNHRNVRLRQARSDVLQLLQLPDHHQRALLRVEHVIKEQNMLDVYDEIEGYFNLLIERIHLIAQQRECPAELEEAASGILYTASRCGDFPEIQEIRTMLTSRFGKEFAARAIELRNNCKVQPKIITKLSTRMPSLENRMKVLKEIASENNITLQLEQVTNGEKQNKQKPEIRKEENVQISVNDGKEIKLNSGVILESKMQSSPFIDLEKKPLSVRTRRVQGY</sequence>
<reference evidence="3" key="1">
    <citation type="journal article" date="2017" name="Front. Plant Sci.">
        <title>Climate Clever Clovers: New Paradigm to Reduce the Environmental Footprint of Ruminants by Breeding Low Methanogenic Forages Utilizing Haplotype Variation.</title>
        <authorList>
            <person name="Kaur P."/>
            <person name="Appels R."/>
            <person name="Bayer P.E."/>
            <person name="Keeble-Gagnere G."/>
            <person name="Wang J."/>
            <person name="Hirakawa H."/>
            <person name="Shirasawa K."/>
            <person name="Vercoe P."/>
            <person name="Stefanova K."/>
            <person name="Durmic Z."/>
            <person name="Nichols P."/>
            <person name="Revell C."/>
            <person name="Isobe S.N."/>
            <person name="Edwards D."/>
            <person name="Erskine W."/>
        </authorList>
    </citation>
    <scope>NUCLEOTIDE SEQUENCE [LARGE SCALE GENOMIC DNA]</scope>
    <source>
        <strain evidence="3">cv. Daliak</strain>
    </source>
</reference>